<gene>
    <name evidence="11" type="ORF">HPB52_012060</name>
</gene>
<keyword evidence="6" id="KW-0067">ATP-binding</keyword>
<evidence type="ECO:0000256" key="4">
    <source>
        <dbReference type="ARBA" id="ARBA00022801"/>
    </source>
</evidence>
<dbReference type="GO" id="GO:0004386">
    <property type="term" value="F:helicase activity"/>
    <property type="evidence" value="ECO:0007669"/>
    <property type="project" value="UniProtKB-KW"/>
</dbReference>
<name>A0A9D4T3V9_RHISA</name>
<keyword evidence="12" id="KW-1185">Reference proteome</keyword>
<protein>
    <recommendedName>
        <fullName evidence="10">Helicase C-terminal domain-containing protein</fullName>
    </recommendedName>
</protein>
<dbReference type="CDD" id="cd18793">
    <property type="entry name" value="SF2_C_SNF"/>
    <property type="match status" value="1"/>
</dbReference>
<evidence type="ECO:0000256" key="5">
    <source>
        <dbReference type="ARBA" id="ARBA00022806"/>
    </source>
</evidence>
<dbReference type="AlphaFoldDB" id="A0A9D4T3V9"/>
<comment type="caution">
    <text evidence="11">The sequence shown here is derived from an EMBL/GenBank/DDBJ whole genome shotgun (WGS) entry which is preliminary data.</text>
</comment>
<keyword evidence="8" id="KW-0539">Nucleus</keyword>
<evidence type="ECO:0000256" key="6">
    <source>
        <dbReference type="ARBA" id="ARBA00022840"/>
    </source>
</evidence>
<evidence type="ECO:0000256" key="8">
    <source>
        <dbReference type="ARBA" id="ARBA00023242"/>
    </source>
</evidence>
<dbReference type="Proteomes" id="UP000821837">
    <property type="component" value="Unassembled WGS sequence"/>
</dbReference>
<dbReference type="Gene3D" id="3.40.50.300">
    <property type="entry name" value="P-loop containing nucleotide triphosphate hydrolases"/>
    <property type="match status" value="1"/>
</dbReference>
<dbReference type="PANTHER" id="PTHR45797:SF3">
    <property type="entry name" value="TRANSCRIPTIONAL REGULATOR ATRX HOMOLOG"/>
    <property type="match status" value="1"/>
</dbReference>
<dbReference type="VEuPathDB" id="VectorBase:RSAN_040119"/>
<dbReference type="InterPro" id="IPR049730">
    <property type="entry name" value="SNF2/RAD54-like_C"/>
</dbReference>
<keyword evidence="5" id="KW-0347">Helicase</keyword>
<sequence>MLEHCNGQPATGDTETDVADPTDPLKDCHNTWVLGIDYFRIDGATSVDLRSRWISMFNDENNHRGRLFLVSTRAGSLGTNLVGANRVVLMDASWNPTHDTQAIFRVYRFGQKKPVFIYRLLAQGTMEEKIYNRQVTKLALACRVVDKRHVGRLFNAAELVDLYTFNPDRLLAELLIRNKDWIVSYHEHDSLLQNVKTEELTEEEHKLAWEEYKNEREGRIVALQTSKKKLSRHQYQWYRKLSRHQRKWYKKLNRHQCRWYWRLFPFINAQLPIPDEIHVKLKEAALAIDQLNIALRELDEVAKVWIVMYV</sequence>
<dbReference type="GO" id="GO:0003677">
    <property type="term" value="F:DNA binding"/>
    <property type="evidence" value="ECO:0007669"/>
    <property type="project" value="UniProtKB-KW"/>
</dbReference>
<organism evidence="11 12">
    <name type="scientific">Rhipicephalus sanguineus</name>
    <name type="common">Brown dog tick</name>
    <name type="synonym">Ixodes sanguineus</name>
    <dbReference type="NCBI Taxonomy" id="34632"/>
    <lineage>
        <taxon>Eukaryota</taxon>
        <taxon>Metazoa</taxon>
        <taxon>Ecdysozoa</taxon>
        <taxon>Arthropoda</taxon>
        <taxon>Chelicerata</taxon>
        <taxon>Arachnida</taxon>
        <taxon>Acari</taxon>
        <taxon>Parasitiformes</taxon>
        <taxon>Ixodida</taxon>
        <taxon>Ixodoidea</taxon>
        <taxon>Ixodidae</taxon>
        <taxon>Rhipicephalinae</taxon>
        <taxon>Rhipicephalus</taxon>
        <taxon>Rhipicephalus</taxon>
    </lineage>
</organism>
<dbReference type="SMART" id="SM00490">
    <property type="entry name" value="HELICc"/>
    <property type="match status" value="1"/>
</dbReference>
<dbReference type="SUPFAM" id="SSF52540">
    <property type="entry name" value="P-loop containing nucleoside triphosphate hydrolases"/>
    <property type="match status" value="1"/>
</dbReference>
<evidence type="ECO:0000256" key="2">
    <source>
        <dbReference type="ARBA" id="ARBA00007025"/>
    </source>
</evidence>
<dbReference type="GO" id="GO:0005634">
    <property type="term" value="C:nucleus"/>
    <property type="evidence" value="ECO:0007669"/>
    <property type="project" value="UniProtKB-SubCell"/>
</dbReference>
<dbReference type="VEuPathDB" id="VectorBase:RSAN_036674"/>
<evidence type="ECO:0000313" key="11">
    <source>
        <dbReference type="EMBL" id="KAH7968863.1"/>
    </source>
</evidence>
<feature type="domain" description="Helicase C-terminal" evidence="10">
    <location>
        <begin position="1"/>
        <end position="151"/>
    </location>
</feature>
<evidence type="ECO:0000256" key="1">
    <source>
        <dbReference type="ARBA" id="ARBA00004123"/>
    </source>
</evidence>
<dbReference type="GO" id="GO:0016887">
    <property type="term" value="F:ATP hydrolysis activity"/>
    <property type="evidence" value="ECO:0007669"/>
    <property type="project" value="InterPro"/>
</dbReference>
<evidence type="ECO:0000256" key="3">
    <source>
        <dbReference type="ARBA" id="ARBA00022741"/>
    </source>
</evidence>
<dbReference type="PROSITE" id="PS51194">
    <property type="entry name" value="HELICASE_CTER"/>
    <property type="match status" value="1"/>
</dbReference>
<evidence type="ECO:0000259" key="10">
    <source>
        <dbReference type="PROSITE" id="PS51194"/>
    </source>
</evidence>
<dbReference type="GO" id="GO:0005524">
    <property type="term" value="F:ATP binding"/>
    <property type="evidence" value="ECO:0007669"/>
    <property type="project" value="UniProtKB-KW"/>
</dbReference>
<evidence type="ECO:0000256" key="7">
    <source>
        <dbReference type="ARBA" id="ARBA00023125"/>
    </source>
</evidence>
<dbReference type="InterPro" id="IPR027417">
    <property type="entry name" value="P-loop_NTPase"/>
</dbReference>
<keyword evidence="7" id="KW-0238">DNA-binding</keyword>
<proteinExistence type="inferred from homology"/>
<dbReference type="PANTHER" id="PTHR45797">
    <property type="entry name" value="RAD54-LIKE"/>
    <property type="match status" value="1"/>
</dbReference>
<dbReference type="EMBL" id="JABSTV010001248">
    <property type="protein sequence ID" value="KAH7968863.1"/>
    <property type="molecule type" value="Genomic_DNA"/>
</dbReference>
<evidence type="ECO:0000313" key="12">
    <source>
        <dbReference type="Proteomes" id="UP000821837"/>
    </source>
</evidence>
<comment type="similarity">
    <text evidence="2">Belongs to the SNF2/RAD54 helicase family.</text>
</comment>
<evidence type="ECO:0000256" key="9">
    <source>
        <dbReference type="SAM" id="MobiDB-lite"/>
    </source>
</evidence>
<feature type="region of interest" description="Disordered" evidence="9">
    <location>
        <begin position="1"/>
        <end position="22"/>
    </location>
</feature>
<dbReference type="InterPro" id="IPR001650">
    <property type="entry name" value="Helicase_C-like"/>
</dbReference>
<reference evidence="11" key="1">
    <citation type="journal article" date="2020" name="Cell">
        <title>Large-Scale Comparative Analyses of Tick Genomes Elucidate Their Genetic Diversity and Vector Capacities.</title>
        <authorList>
            <consortium name="Tick Genome and Microbiome Consortium (TIGMIC)"/>
            <person name="Jia N."/>
            <person name="Wang J."/>
            <person name="Shi W."/>
            <person name="Du L."/>
            <person name="Sun Y."/>
            <person name="Zhan W."/>
            <person name="Jiang J.F."/>
            <person name="Wang Q."/>
            <person name="Zhang B."/>
            <person name="Ji P."/>
            <person name="Bell-Sakyi L."/>
            <person name="Cui X.M."/>
            <person name="Yuan T.T."/>
            <person name="Jiang B.G."/>
            <person name="Yang W.F."/>
            <person name="Lam T.T."/>
            <person name="Chang Q.C."/>
            <person name="Ding S.J."/>
            <person name="Wang X.J."/>
            <person name="Zhu J.G."/>
            <person name="Ruan X.D."/>
            <person name="Zhao L."/>
            <person name="Wei J.T."/>
            <person name="Ye R.Z."/>
            <person name="Que T.C."/>
            <person name="Du C.H."/>
            <person name="Zhou Y.H."/>
            <person name="Cheng J.X."/>
            <person name="Dai P.F."/>
            <person name="Guo W.B."/>
            <person name="Han X.H."/>
            <person name="Huang E.J."/>
            <person name="Li L.F."/>
            <person name="Wei W."/>
            <person name="Gao Y.C."/>
            <person name="Liu J.Z."/>
            <person name="Shao H.Z."/>
            <person name="Wang X."/>
            <person name="Wang C.C."/>
            <person name="Yang T.C."/>
            <person name="Huo Q.B."/>
            <person name="Li W."/>
            <person name="Chen H.Y."/>
            <person name="Chen S.E."/>
            <person name="Zhou L.G."/>
            <person name="Ni X.B."/>
            <person name="Tian J.H."/>
            <person name="Sheng Y."/>
            <person name="Liu T."/>
            <person name="Pan Y.S."/>
            <person name="Xia L.Y."/>
            <person name="Li J."/>
            <person name="Zhao F."/>
            <person name="Cao W.C."/>
        </authorList>
    </citation>
    <scope>NUCLEOTIDE SEQUENCE</scope>
    <source>
        <strain evidence="11">Rsan-2018</strain>
    </source>
</reference>
<accession>A0A9D4T3V9</accession>
<dbReference type="Pfam" id="PF00271">
    <property type="entry name" value="Helicase_C"/>
    <property type="match status" value="1"/>
</dbReference>
<keyword evidence="3" id="KW-0547">Nucleotide-binding</keyword>
<comment type="subcellular location">
    <subcellularLocation>
        <location evidence="1">Nucleus</location>
    </subcellularLocation>
</comment>
<dbReference type="InterPro" id="IPR044574">
    <property type="entry name" value="ARIP4-like"/>
</dbReference>
<keyword evidence="4" id="KW-0378">Hydrolase</keyword>
<reference evidence="11" key="2">
    <citation type="submission" date="2021-09" db="EMBL/GenBank/DDBJ databases">
        <authorList>
            <person name="Jia N."/>
            <person name="Wang J."/>
            <person name="Shi W."/>
            <person name="Du L."/>
            <person name="Sun Y."/>
            <person name="Zhan W."/>
            <person name="Jiang J."/>
            <person name="Wang Q."/>
            <person name="Zhang B."/>
            <person name="Ji P."/>
            <person name="Sakyi L.B."/>
            <person name="Cui X."/>
            <person name="Yuan T."/>
            <person name="Jiang B."/>
            <person name="Yang W."/>
            <person name="Lam T.T.-Y."/>
            <person name="Chang Q."/>
            <person name="Ding S."/>
            <person name="Wang X."/>
            <person name="Zhu J."/>
            <person name="Ruan X."/>
            <person name="Zhao L."/>
            <person name="Wei J."/>
            <person name="Que T."/>
            <person name="Du C."/>
            <person name="Cheng J."/>
            <person name="Dai P."/>
            <person name="Han X."/>
            <person name="Huang E."/>
            <person name="Gao Y."/>
            <person name="Liu J."/>
            <person name="Shao H."/>
            <person name="Ye R."/>
            <person name="Li L."/>
            <person name="Wei W."/>
            <person name="Wang X."/>
            <person name="Wang C."/>
            <person name="Huo Q."/>
            <person name="Li W."/>
            <person name="Guo W."/>
            <person name="Chen H."/>
            <person name="Chen S."/>
            <person name="Zhou L."/>
            <person name="Zhou L."/>
            <person name="Ni X."/>
            <person name="Tian J."/>
            <person name="Zhou Y."/>
            <person name="Sheng Y."/>
            <person name="Liu T."/>
            <person name="Pan Y."/>
            <person name="Xia L."/>
            <person name="Li J."/>
            <person name="Zhao F."/>
            <person name="Cao W."/>
        </authorList>
    </citation>
    <scope>NUCLEOTIDE SEQUENCE</scope>
    <source>
        <strain evidence="11">Rsan-2018</strain>
        <tissue evidence="11">Larvae</tissue>
    </source>
</reference>